<reference evidence="4" key="1">
    <citation type="journal article" date="2018" name="Nat. Microbiol.">
        <title>Leveraging single-cell genomics to expand the fungal tree of life.</title>
        <authorList>
            <person name="Ahrendt S.R."/>
            <person name="Quandt C.A."/>
            <person name="Ciobanu D."/>
            <person name="Clum A."/>
            <person name="Salamov A."/>
            <person name="Andreopoulos B."/>
            <person name="Cheng J.F."/>
            <person name="Woyke T."/>
            <person name="Pelin A."/>
            <person name="Henrissat B."/>
            <person name="Reynolds N.K."/>
            <person name="Benny G.L."/>
            <person name="Smith M.E."/>
            <person name="James T.Y."/>
            <person name="Grigoriev I.V."/>
        </authorList>
    </citation>
    <scope>NUCLEOTIDE SEQUENCE [LARGE SCALE GENOMIC DNA]</scope>
    <source>
        <strain evidence="4">RSA 468</strain>
    </source>
</reference>
<evidence type="ECO:0000259" key="2">
    <source>
        <dbReference type="Pfam" id="PF00557"/>
    </source>
</evidence>
<gene>
    <name evidence="3" type="ORF">BJ085DRAFT_20264</name>
</gene>
<organism evidence="3 4">
    <name type="scientific">Dimargaris cristalligena</name>
    <dbReference type="NCBI Taxonomy" id="215637"/>
    <lineage>
        <taxon>Eukaryota</taxon>
        <taxon>Fungi</taxon>
        <taxon>Fungi incertae sedis</taxon>
        <taxon>Zoopagomycota</taxon>
        <taxon>Kickxellomycotina</taxon>
        <taxon>Dimargaritomycetes</taxon>
        <taxon>Dimargaritales</taxon>
        <taxon>Dimargaritaceae</taxon>
        <taxon>Dimargaris</taxon>
    </lineage>
</organism>
<protein>
    <submittedName>
        <fullName evidence="3">Proliferation-associated protein 2G4</fullName>
    </submittedName>
</protein>
<dbReference type="FunFam" id="1.10.10.10:FF:000029">
    <property type="entry name" value="Proliferation-associated 2G4, a"/>
    <property type="match status" value="1"/>
</dbReference>
<dbReference type="InterPro" id="IPR036005">
    <property type="entry name" value="Creatinase/aminopeptidase-like"/>
</dbReference>
<dbReference type="InterPro" id="IPR036390">
    <property type="entry name" value="WH_DNA-bd_sf"/>
</dbReference>
<dbReference type="Pfam" id="PF00557">
    <property type="entry name" value="Peptidase_M24"/>
    <property type="match status" value="1"/>
</dbReference>
<dbReference type="Gene3D" id="3.90.230.10">
    <property type="entry name" value="Creatinase/methionine aminopeptidase superfamily"/>
    <property type="match status" value="1"/>
</dbReference>
<dbReference type="EMBL" id="ML002254">
    <property type="protein sequence ID" value="RKP39658.1"/>
    <property type="molecule type" value="Genomic_DNA"/>
</dbReference>
<dbReference type="Proteomes" id="UP000268162">
    <property type="component" value="Unassembled WGS sequence"/>
</dbReference>
<dbReference type="Gene3D" id="1.10.10.10">
    <property type="entry name" value="Winged helix-like DNA-binding domain superfamily/Winged helix DNA-binding domain"/>
    <property type="match status" value="1"/>
</dbReference>
<feature type="domain" description="Peptidase M24" evidence="2">
    <location>
        <begin position="28"/>
        <end position="182"/>
    </location>
</feature>
<dbReference type="InterPro" id="IPR036388">
    <property type="entry name" value="WH-like_DNA-bd_sf"/>
</dbReference>
<keyword evidence="4" id="KW-1185">Reference proteome</keyword>
<accession>A0A4Q0A1K0</accession>
<comment type="similarity">
    <text evidence="1">Belongs to the peptidase M24 family.</text>
</comment>
<evidence type="ECO:0000313" key="3">
    <source>
        <dbReference type="EMBL" id="RKP39658.1"/>
    </source>
</evidence>
<dbReference type="CDD" id="cd01089">
    <property type="entry name" value="PA2G4-like"/>
    <property type="match status" value="1"/>
</dbReference>
<evidence type="ECO:0000313" key="4">
    <source>
        <dbReference type="Proteomes" id="UP000268162"/>
    </source>
</evidence>
<dbReference type="PANTHER" id="PTHR10804">
    <property type="entry name" value="PROTEASE FAMILY M24 METHIONYL AMINOPEPTIDASE, AMINOPEPTIDASE P"/>
    <property type="match status" value="1"/>
</dbReference>
<dbReference type="AlphaFoldDB" id="A0A4Q0A1K0"/>
<sequence length="365" mass="39669">MSKLKKKVNATKEDASKHTIASPSVVNRFKSAARAADAAMEAVIAACLPGAKIPELCLLGDQAIQDALVKENISKTVAKGIAFPTTVSPNHIVAHLSPLQTSEEAGLELKAGDMVKIQLGAQVDGEPALVAHTLVVGQEKIDGRQADVLLAAHYATEATLKLLKPGKVNYDITEAIQKVASDFDAVPMEGMLSTQIQRNQIDGGKTIIVNPTPEQRKGHKTVEFQENEVYQLDIIVSTGDGKLRDTDYRTTVFKKTDSTYSLKMQTSQVVFREVQQKFAKFPFALRYLSDERKARLGLIECAKSGVVTPYTVYAEKTGALVAQFQMTVLILPTGAERITGSWFKPESVTSDKALKNQEIIDLLAA</sequence>
<name>A0A4Q0A1K0_9FUNG</name>
<dbReference type="SUPFAM" id="SSF55920">
    <property type="entry name" value="Creatinase/aminopeptidase"/>
    <property type="match status" value="1"/>
</dbReference>
<dbReference type="PANTHER" id="PTHR10804:SF11">
    <property type="entry name" value="PROLIFERATION-ASSOCIATED PROTEIN 2G4"/>
    <property type="match status" value="1"/>
</dbReference>
<dbReference type="SUPFAM" id="SSF46785">
    <property type="entry name" value="Winged helix' DNA-binding domain"/>
    <property type="match status" value="1"/>
</dbReference>
<proteinExistence type="inferred from homology"/>
<dbReference type="InterPro" id="IPR000994">
    <property type="entry name" value="Pept_M24"/>
</dbReference>
<evidence type="ECO:0000256" key="1">
    <source>
        <dbReference type="ARBA" id="ARBA00007319"/>
    </source>
</evidence>
<dbReference type="STRING" id="215637.A0A4Q0A1K0"/>
<dbReference type="InterPro" id="IPR047113">
    <property type="entry name" value="PA2G4/ARX1"/>
</dbReference>